<sequence length="158" mass="17810">MIPISGSNPDSQFRCVLNLGGGSVLGHYYGLMISSRLKYGTRKLVAERKRSEHARATRVRSFREAHRYRDPAAVSVLLLASRVLSAATSDVRAMLASESRQRIQADSLETHERQLTDRRLDRLTAITELVVLAVAEQTDVVERREALAQLRRMRRVAP</sequence>
<protein>
    <submittedName>
        <fullName evidence="1">Uncharacterized protein</fullName>
    </submittedName>
</protein>
<gene>
    <name evidence="1" type="ORF">HZA61_01680</name>
</gene>
<reference evidence="1" key="1">
    <citation type="submission" date="2020-07" db="EMBL/GenBank/DDBJ databases">
        <title>Huge and variable diversity of episymbiotic CPR bacteria and DPANN archaea in groundwater ecosystems.</title>
        <authorList>
            <person name="He C.Y."/>
            <person name="Keren R."/>
            <person name="Whittaker M."/>
            <person name="Farag I.F."/>
            <person name="Doudna J."/>
            <person name="Cate J.H.D."/>
            <person name="Banfield J.F."/>
        </authorList>
    </citation>
    <scope>NUCLEOTIDE SEQUENCE</scope>
    <source>
        <strain evidence="1">NC_groundwater_1813_Pr3_B-0.1um_71_17</strain>
    </source>
</reference>
<proteinExistence type="predicted"/>
<accession>A0A933W7Q8</accession>
<evidence type="ECO:0000313" key="1">
    <source>
        <dbReference type="EMBL" id="MBI5168176.1"/>
    </source>
</evidence>
<comment type="caution">
    <text evidence="1">The sequence shown here is derived from an EMBL/GenBank/DDBJ whole genome shotgun (WGS) entry which is preliminary data.</text>
</comment>
<dbReference type="EMBL" id="JACRIW010000015">
    <property type="protein sequence ID" value="MBI5168176.1"/>
    <property type="molecule type" value="Genomic_DNA"/>
</dbReference>
<name>A0A933W7Q8_UNCEI</name>
<dbReference type="AlphaFoldDB" id="A0A933W7Q8"/>
<dbReference type="Proteomes" id="UP000696931">
    <property type="component" value="Unassembled WGS sequence"/>
</dbReference>
<organism evidence="1 2">
    <name type="scientific">Eiseniibacteriota bacterium</name>
    <dbReference type="NCBI Taxonomy" id="2212470"/>
    <lineage>
        <taxon>Bacteria</taxon>
        <taxon>Candidatus Eiseniibacteriota</taxon>
    </lineage>
</organism>
<evidence type="ECO:0000313" key="2">
    <source>
        <dbReference type="Proteomes" id="UP000696931"/>
    </source>
</evidence>